<dbReference type="Gene3D" id="1.10.286.10">
    <property type="match status" value="1"/>
</dbReference>
<dbReference type="SUPFAM" id="SSF55620">
    <property type="entry name" value="Tetrahydrobiopterin biosynthesis enzymes-like"/>
    <property type="match status" value="1"/>
</dbReference>
<dbReference type="UniPathway" id="UPA00848">
    <property type="reaction ID" value="UER00151"/>
</dbReference>
<feature type="binding site" evidence="6">
    <location>
        <position position="109"/>
    </location>
    <ligand>
        <name>Zn(2+)</name>
        <dbReference type="ChEBI" id="CHEBI:29105"/>
    </ligand>
</feature>
<dbReference type="PROSITE" id="PS00859">
    <property type="entry name" value="GTP_CYCLOHYDROL_1_1"/>
    <property type="match status" value="1"/>
</dbReference>
<protein>
    <recommendedName>
        <fullName evidence="6">GTP cyclohydrolase 1</fullName>
        <ecNumber evidence="6">3.5.4.16</ecNumber>
    </recommendedName>
    <alternativeName>
        <fullName evidence="6">GTP cyclohydrolase I</fullName>
        <shortName evidence="6">GTP-CH-I</shortName>
    </alternativeName>
</protein>
<evidence type="ECO:0000256" key="6">
    <source>
        <dbReference type="HAMAP-Rule" id="MF_00223"/>
    </source>
</evidence>
<dbReference type="Proteomes" id="UP000323426">
    <property type="component" value="Unassembled WGS sequence"/>
</dbReference>
<comment type="pathway">
    <text evidence="2 6">Cofactor biosynthesis; 7,8-dihydroneopterin triphosphate biosynthesis; 7,8-dihydroneopterin triphosphate from GTP: step 1/1.</text>
</comment>
<dbReference type="GO" id="GO:0046654">
    <property type="term" value="P:tetrahydrofolate biosynthetic process"/>
    <property type="evidence" value="ECO:0007669"/>
    <property type="project" value="UniProtKB-UniRule"/>
</dbReference>
<evidence type="ECO:0000256" key="4">
    <source>
        <dbReference type="ARBA" id="ARBA00022563"/>
    </source>
</evidence>
<sequence>MDKYNLDAEDLEHENSSLHTPLREDAFTMTDSLKIELIEKHFKEIMHILGLDLTDDSLKGTPHRVAKMYVNEVFRGLNPENKPHAKLFENRFAYNQMLVERNITLYSYCEHHFVPIIGKAHVAYIPDKHVVGLSKLNRIVQYYAKRPQVQERLTMQIADELKSMLFTENVAVYIEADHLCVMSRGVNDVSSSTITTEYSGLFQQEQYRNEFLTYIRK</sequence>
<keyword evidence="9" id="KW-1185">Reference proteome</keyword>
<dbReference type="FunFam" id="3.30.1130.10:FF:000001">
    <property type="entry name" value="GTP cyclohydrolase 1"/>
    <property type="match status" value="1"/>
</dbReference>
<dbReference type="InterPro" id="IPR043133">
    <property type="entry name" value="GTP-CH-I_C/QueF"/>
</dbReference>
<dbReference type="AlphaFoldDB" id="A0A5M6DR13"/>
<evidence type="ECO:0000256" key="3">
    <source>
        <dbReference type="ARBA" id="ARBA00008085"/>
    </source>
</evidence>
<feature type="domain" description="GTP cyclohydrolase I" evidence="7">
    <location>
        <begin position="38"/>
        <end position="215"/>
    </location>
</feature>
<accession>A0A5M6DR13</accession>
<keyword evidence="6" id="KW-0547">Nucleotide-binding</keyword>
<dbReference type="PANTHER" id="PTHR11109">
    <property type="entry name" value="GTP CYCLOHYDROLASE I"/>
    <property type="match status" value="1"/>
</dbReference>
<feature type="binding site" evidence="6">
    <location>
        <position position="180"/>
    </location>
    <ligand>
        <name>Zn(2+)</name>
        <dbReference type="ChEBI" id="CHEBI:29105"/>
    </ligand>
</feature>
<dbReference type="InterPro" id="IPR043134">
    <property type="entry name" value="GTP-CH-I_N"/>
</dbReference>
<dbReference type="GO" id="GO:0005737">
    <property type="term" value="C:cytoplasm"/>
    <property type="evidence" value="ECO:0007669"/>
    <property type="project" value="TreeGrafter"/>
</dbReference>
<feature type="binding site" evidence="6">
    <location>
        <position position="112"/>
    </location>
    <ligand>
        <name>Zn(2+)</name>
        <dbReference type="ChEBI" id="CHEBI:29105"/>
    </ligand>
</feature>
<dbReference type="NCBIfam" id="TIGR00063">
    <property type="entry name" value="folE"/>
    <property type="match status" value="1"/>
</dbReference>
<dbReference type="GO" id="GO:0005525">
    <property type="term" value="F:GTP binding"/>
    <property type="evidence" value="ECO:0007669"/>
    <property type="project" value="UniProtKB-KW"/>
</dbReference>
<keyword evidence="6" id="KW-0479">Metal-binding</keyword>
<dbReference type="HAMAP" id="MF_00223">
    <property type="entry name" value="FolE"/>
    <property type="match status" value="1"/>
</dbReference>
<dbReference type="GO" id="GO:0006729">
    <property type="term" value="P:tetrahydrobiopterin biosynthetic process"/>
    <property type="evidence" value="ECO:0007669"/>
    <property type="project" value="TreeGrafter"/>
</dbReference>
<dbReference type="NCBIfam" id="NF006826">
    <property type="entry name" value="PRK09347.1-3"/>
    <property type="match status" value="1"/>
</dbReference>
<gene>
    <name evidence="6 8" type="primary">folE</name>
    <name evidence="8" type="ORF">F0145_04015</name>
</gene>
<evidence type="ECO:0000256" key="5">
    <source>
        <dbReference type="ARBA" id="ARBA00022801"/>
    </source>
</evidence>
<dbReference type="GO" id="GO:0008270">
    <property type="term" value="F:zinc ion binding"/>
    <property type="evidence" value="ECO:0007669"/>
    <property type="project" value="UniProtKB-UniRule"/>
</dbReference>
<dbReference type="Pfam" id="PF01227">
    <property type="entry name" value="GTP_cyclohydroI"/>
    <property type="match status" value="1"/>
</dbReference>
<dbReference type="PANTHER" id="PTHR11109:SF7">
    <property type="entry name" value="GTP CYCLOHYDROLASE 1"/>
    <property type="match status" value="1"/>
</dbReference>
<keyword evidence="6" id="KW-0342">GTP-binding</keyword>
<dbReference type="InterPro" id="IPR001474">
    <property type="entry name" value="GTP_CycHdrlase_I"/>
</dbReference>
<evidence type="ECO:0000256" key="1">
    <source>
        <dbReference type="ARBA" id="ARBA00001052"/>
    </source>
</evidence>
<dbReference type="NCBIfam" id="NF006824">
    <property type="entry name" value="PRK09347.1-1"/>
    <property type="match status" value="1"/>
</dbReference>
<dbReference type="InterPro" id="IPR020602">
    <property type="entry name" value="GTP_CycHdrlase_I_dom"/>
</dbReference>
<evidence type="ECO:0000313" key="9">
    <source>
        <dbReference type="Proteomes" id="UP000323426"/>
    </source>
</evidence>
<evidence type="ECO:0000256" key="2">
    <source>
        <dbReference type="ARBA" id="ARBA00005080"/>
    </source>
</evidence>
<dbReference type="NCBIfam" id="NF006825">
    <property type="entry name" value="PRK09347.1-2"/>
    <property type="match status" value="1"/>
</dbReference>
<dbReference type="PROSITE" id="PS00860">
    <property type="entry name" value="GTP_CYCLOHYDROL_1_2"/>
    <property type="match status" value="1"/>
</dbReference>
<proteinExistence type="inferred from homology"/>
<keyword evidence="4 6" id="KW-0554">One-carbon metabolism</keyword>
<dbReference type="EC" id="3.5.4.16" evidence="6"/>
<comment type="subunit">
    <text evidence="6">Homopolymer.</text>
</comment>
<name>A0A5M6DR13_9BACT</name>
<reference evidence="8 9" key="1">
    <citation type="submission" date="2019-09" db="EMBL/GenBank/DDBJ databases">
        <title>Genome sequence and assembly of Adhaeribacter sp.</title>
        <authorList>
            <person name="Chhetri G."/>
        </authorList>
    </citation>
    <scope>NUCLEOTIDE SEQUENCE [LARGE SCALE GENOMIC DNA]</scope>
    <source>
        <strain evidence="8 9">DK36</strain>
    </source>
</reference>
<dbReference type="RefSeq" id="WP_150087016.1">
    <property type="nucleotide sequence ID" value="NZ_VWSF01000002.1"/>
</dbReference>
<dbReference type="GO" id="GO:0003934">
    <property type="term" value="F:GTP cyclohydrolase I activity"/>
    <property type="evidence" value="ECO:0007669"/>
    <property type="project" value="UniProtKB-UniRule"/>
</dbReference>
<evidence type="ECO:0000313" key="8">
    <source>
        <dbReference type="EMBL" id="KAA5548689.1"/>
    </source>
</evidence>
<evidence type="ECO:0000259" key="7">
    <source>
        <dbReference type="Pfam" id="PF01227"/>
    </source>
</evidence>
<keyword evidence="5 6" id="KW-0378">Hydrolase</keyword>
<keyword evidence="6" id="KW-0862">Zinc</keyword>
<dbReference type="EMBL" id="VWSF01000002">
    <property type="protein sequence ID" value="KAA5548689.1"/>
    <property type="molecule type" value="Genomic_DNA"/>
</dbReference>
<organism evidence="8 9">
    <name type="scientific">Adhaeribacter rhizoryzae</name>
    <dbReference type="NCBI Taxonomy" id="2607907"/>
    <lineage>
        <taxon>Bacteria</taxon>
        <taxon>Pseudomonadati</taxon>
        <taxon>Bacteroidota</taxon>
        <taxon>Cytophagia</taxon>
        <taxon>Cytophagales</taxon>
        <taxon>Hymenobacteraceae</taxon>
        <taxon>Adhaeribacter</taxon>
    </lineage>
</organism>
<comment type="similarity">
    <text evidence="3 6">Belongs to the GTP cyclohydrolase I family.</text>
</comment>
<dbReference type="GO" id="GO:0006730">
    <property type="term" value="P:one-carbon metabolic process"/>
    <property type="evidence" value="ECO:0007669"/>
    <property type="project" value="UniProtKB-UniRule"/>
</dbReference>
<dbReference type="InterPro" id="IPR018234">
    <property type="entry name" value="GTP_CycHdrlase_I_CS"/>
</dbReference>
<dbReference type="Gene3D" id="3.30.1130.10">
    <property type="match status" value="1"/>
</dbReference>
<comment type="catalytic activity">
    <reaction evidence="1 6">
        <text>GTP + H2O = 7,8-dihydroneopterin 3'-triphosphate + formate + H(+)</text>
        <dbReference type="Rhea" id="RHEA:17473"/>
        <dbReference type="ChEBI" id="CHEBI:15377"/>
        <dbReference type="ChEBI" id="CHEBI:15378"/>
        <dbReference type="ChEBI" id="CHEBI:15740"/>
        <dbReference type="ChEBI" id="CHEBI:37565"/>
        <dbReference type="ChEBI" id="CHEBI:58462"/>
        <dbReference type="EC" id="3.5.4.16"/>
    </reaction>
</comment>
<comment type="caution">
    <text evidence="8">The sequence shown here is derived from an EMBL/GenBank/DDBJ whole genome shotgun (WGS) entry which is preliminary data.</text>
</comment>